<keyword evidence="2" id="KW-1133">Transmembrane helix</keyword>
<evidence type="ECO:0000256" key="1">
    <source>
        <dbReference type="ARBA" id="ARBA00038048"/>
    </source>
</evidence>
<feature type="transmembrane region" description="Helical" evidence="2">
    <location>
        <begin position="283"/>
        <end position="304"/>
    </location>
</feature>
<dbReference type="PANTHER" id="PTHR12286:SF5">
    <property type="entry name" value="SACCHAROPINE DEHYDROGENASE-LIKE OXIDOREDUCTASE"/>
    <property type="match status" value="1"/>
</dbReference>
<dbReference type="InterPro" id="IPR036291">
    <property type="entry name" value="NAD(P)-bd_dom_sf"/>
</dbReference>
<evidence type="ECO:0000259" key="3">
    <source>
        <dbReference type="Pfam" id="PF03435"/>
    </source>
</evidence>
<dbReference type="FunFam" id="3.40.50.720:FF:000178">
    <property type="entry name" value="Saccharopine dehydrogenase-like oxidoreductase"/>
    <property type="match status" value="1"/>
</dbReference>
<dbReference type="GO" id="GO:0009247">
    <property type="term" value="P:glycolipid biosynthetic process"/>
    <property type="evidence" value="ECO:0007669"/>
    <property type="project" value="TreeGrafter"/>
</dbReference>
<comment type="similarity">
    <text evidence="1">Belongs to the saccharopine dehydrogenase family.</text>
</comment>
<keyword evidence="2" id="KW-0812">Transmembrane</keyword>
<name>A0A2R5L9F4_9ACAR</name>
<organism evidence="4">
    <name type="scientific">Ornithodoros turicata</name>
    <dbReference type="NCBI Taxonomy" id="34597"/>
    <lineage>
        <taxon>Eukaryota</taxon>
        <taxon>Metazoa</taxon>
        <taxon>Ecdysozoa</taxon>
        <taxon>Arthropoda</taxon>
        <taxon>Chelicerata</taxon>
        <taxon>Arachnida</taxon>
        <taxon>Acari</taxon>
        <taxon>Parasitiformes</taxon>
        <taxon>Ixodida</taxon>
        <taxon>Ixodoidea</taxon>
        <taxon>Argasidae</taxon>
        <taxon>Ornithodorinae</taxon>
        <taxon>Ornithodoros</taxon>
    </lineage>
</organism>
<dbReference type="GO" id="GO:0005739">
    <property type="term" value="C:mitochondrion"/>
    <property type="evidence" value="ECO:0007669"/>
    <property type="project" value="TreeGrafter"/>
</dbReference>
<evidence type="ECO:0000313" key="4">
    <source>
        <dbReference type="EMBL" id="MBY06131.1"/>
    </source>
</evidence>
<sequence>MSREFDVVLFGATGVTGVYVVEELHKTAKAEDPKLRWAVAGRSETKLKETLRAAARNLELEEDALDNIPTIIADVEDQHSLDEMVKRTKILLNTVGPYRFFGRPVVMACVQHGTHHLDVSGEPQYLEQMQNEFFKDAEEKGIFVIGACGFDSIPAEMTVTYLRNNFKGELGQVETFVAMNPGPKGMKINFGTWQSAIYGMAHASELIELRKESREKIFTKSLPPSETRLTRRNALFWSDIAKGWCLPFLGSDRSVLLHSEMFRYQLLGKRPAQIQTYLRVPSFLHGIGMILLAAIFGIMSSFSFGRTLLEKFPEAFSFGMVRRGGPTREQAVACSFTLVARGKGWEERLAEASDKHTSPPEKTLVVSLDGPDPAYVTTAICLVQAAMVILKEKEKMLGKGGALSPGAALNETSYLERLQKNGFKFQVL</sequence>
<proteinExistence type="inferred from homology"/>
<dbReference type="SUPFAM" id="SSF51735">
    <property type="entry name" value="NAD(P)-binding Rossmann-fold domains"/>
    <property type="match status" value="1"/>
</dbReference>
<dbReference type="PANTHER" id="PTHR12286">
    <property type="entry name" value="SACCHAROPINE DEHYDROGENASE-LIKE OXIDOREDUCTASE"/>
    <property type="match status" value="1"/>
</dbReference>
<reference evidence="4" key="1">
    <citation type="submission" date="2018-03" db="EMBL/GenBank/DDBJ databases">
        <title>The relapsing fever spirochete Borrelia turicatae persists in the highly oxidative environment of its soft-bodied tick vector.</title>
        <authorList>
            <person name="Bourret T.J."/>
            <person name="Boyle W.K."/>
            <person name="Valenzuela J.G."/>
            <person name="Oliveira F."/>
            <person name="Lopez J.E."/>
        </authorList>
    </citation>
    <scope>NUCLEOTIDE SEQUENCE</scope>
    <source>
        <strain evidence="4">Kansas strain/isolate</strain>
        <tissue evidence="4">Salivary glands</tissue>
    </source>
</reference>
<dbReference type="Gene3D" id="3.40.50.720">
    <property type="entry name" value="NAD(P)-binding Rossmann-like Domain"/>
    <property type="match status" value="1"/>
</dbReference>
<protein>
    <submittedName>
        <fullName evidence="4">Putative conserved plasma membrane protein</fullName>
    </submittedName>
</protein>
<keyword evidence="2" id="KW-0472">Membrane</keyword>
<dbReference type="AlphaFoldDB" id="A0A2R5L9F4"/>
<feature type="domain" description="Saccharopine dehydrogenase NADP binding" evidence="3">
    <location>
        <begin position="7"/>
        <end position="145"/>
    </location>
</feature>
<dbReference type="GO" id="GO:0005811">
    <property type="term" value="C:lipid droplet"/>
    <property type="evidence" value="ECO:0007669"/>
    <property type="project" value="TreeGrafter"/>
</dbReference>
<evidence type="ECO:0000256" key="2">
    <source>
        <dbReference type="SAM" id="Phobius"/>
    </source>
</evidence>
<dbReference type="GO" id="GO:0005886">
    <property type="term" value="C:plasma membrane"/>
    <property type="evidence" value="ECO:0007669"/>
    <property type="project" value="TreeGrafter"/>
</dbReference>
<dbReference type="InterPro" id="IPR005097">
    <property type="entry name" value="Sacchrp_dh_NADP-bd"/>
</dbReference>
<accession>A0A2R5L9F4</accession>
<dbReference type="Pfam" id="PF03435">
    <property type="entry name" value="Sacchrp_dh_NADP"/>
    <property type="match status" value="1"/>
</dbReference>
<dbReference type="EMBL" id="GGLE01002005">
    <property type="protein sequence ID" value="MBY06131.1"/>
    <property type="molecule type" value="Transcribed_RNA"/>
</dbReference>
<dbReference type="InterPro" id="IPR051276">
    <property type="entry name" value="Saccharopine_DH-like_oxidrdct"/>
</dbReference>